<organism evidence="1">
    <name type="scientific">marine sediment metagenome</name>
    <dbReference type="NCBI Taxonomy" id="412755"/>
    <lineage>
        <taxon>unclassified sequences</taxon>
        <taxon>metagenomes</taxon>
        <taxon>ecological metagenomes</taxon>
    </lineage>
</organism>
<gene>
    <name evidence="1" type="ORF">LCGC14_1989420</name>
</gene>
<comment type="caution">
    <text evidence="1">The sequence shown here is derived from an EMBL/GenBank/DDBJ whole genome shotgun (WGS) entry which is preliminary data.</text>
</comment>
<dbReference type="InterPro" id="IPR027417">
    <property type="entry name" value="P-loop_NTPase"/>
</dbReference>
<evidence type="ECO:0000313" key="1">
    <source>
        <dbReference type="EMBL" id="KKL81972.1"/>
    </source>
</evidence>
<dbReference type="EMBL" id="LAZR01022408">
    <property type="protein sequence ID" value="KKL81972.1"/>
    <property type="molecule type" value="Genomic_DNA"/>
</dbReference>
<proteinExistence type="predicted"/>
<dbReference type="Gene3D" id="3.30.420.240">
    <property type="match status" value="1"/>
</dbReference>
<reference evidence="1" key="1">
    <citation type="journal article" date="2015" name="Nature">
        <title>Complex archaea that bridge the gap between prokaryotes and eukaryotes.</title>
        <authorList>
            <person name="Spang A."/>
            <person name="Saw J.H."/>
            <person name="Jorgensen S.L."/>
            <person name="Zaremba-Niedzwiedzka K."/>
            <person name="Martijn J."/>
            <person name="Lind A.E."/>
            <person name="van Eijk R."/>
            <person name="Schleper C."/>
            <person name="Guy L."/>
            <person name="Ettema T.J."/>
        </authorList>
    </citation>
    <scope>NUCLEOTIDE SEQUENCE</scope>
</reference>
<protein>
    <recommendedName>
        <fullName evidence="2">Terminase large subunit gp17-like C-terminal domain-containing protein</fullName>
    </recommendedName>
</protein>
<accession>A0A0F9I3J6</accession>
<name>A0A0F9I3J6_9ZZZZ</name>
<evidence type="ECO:0008006" key="2">
    <source>
        <dbReference type="Google" id="ProtNLM"/>
    </source>
</evidence>
<dbReference type="Gene3D" id="3.40.50.300">
    <property type="entry name" value="P-loop containing nucleotide triphosphate hydrolases"/>
    <property type="match status" value="1"/>
</dbReference>
<sequence>MIEEKLSQEDLWLYEVIRHPALCGEFLRNLDAHPKDEEWVYAPYQNEIICDFDYYVSICCARTVGKTVALTDILIWILINRVFWGDYIVYTVPNKVHLDPVWDNLVRMFRSNSLLMNYLQRGKGINSSDHNIKLLNNMSLDCRIAGTAGSGASVVGMHTPFEIVDEAGFYPWGTWIELQPTLNTWQKGFRRIVSGVPTGLRENNVLYFSDQIDKEFSLHRVSAHRNPRYSDDDEERNLVRYGGEDSEDYIHHVLGHHGTATFSVFDRSLMLIKQYPVFKIKLNGLDIDDISDYYLHLTALPAIEAKYDYIMMGVDLGYTEPTAIHVMYAKDGHMYWHARIQLTKVSYPIQKQLINFIDDKFGRFDIIGVDAGGPGKPVVQDLLEAEEFLHKDYDKRLIPVEFASNMVLGIDSEGEEIKTKLRPFSVSLAQEYSNSHKLVYSSTDMEFVTELERMTYTKTPKGDVVYKTLTLRGGAKGEDHHTAALLCMLVAHYTLRDQTIYKPNTKRLAGVSWGSV</sequence>
<dbReference type="AlphaFoldDB" id="A0A0F9I3J6"/>